<dbReference type="HAMAP" id="MF_00083">
    <property type="entry name" value="Pept_tRNA_hydro_bact"/>
    <property type="match status" value="1"/>
</dbReference>
<dbReference type="Gene3D" id="3.40.50.1470">
    <property type="entry name" value="Peptidyl-tRNA hydrolase"/>
    <property type="match status" value="1"/>
</dbReference>
<keyword evidence="7" id="KW-0963">Cytoplasm</keyword>
<dbReference type="SUPFAM" id="SSF53178">
    <property type="entry name" value="Peptidyl-tRNA hydrolase-like"/>
    <property type="match status" value="1"/>
</dbReference>
<evidence type="ECO:0000256" key="7">
    <source>
        <dbReference type="HAMAP-Rule" id="MF_00083"/>
    </source>
</evidence>
<dbReference type="PROSITE" id="PS01195">
    <property type="entry name" value="PEPT_TRNA_HYDROL_1"/>
    <property type="match status" value="1"/>
</dbReference>
<dbReference type="FunFam" id="3.40.50.1470:FF:000001">
    <property type="entry name" value="Peptidyl-tRNA hydrolase"/>
    <property type="match status" value="1"/>
</dbReference>
<dbReference type="InterPro" id="IPR018171">
    <property type="entry name" value="Pept_tRNA_hydro_CS"/>
</dbReference>
<evidence type="ECO:0000256" key="9">
    <source>
        <dbReference type="RuleBase" id="RU004320"/>
    </source>
</evidence>
<dbReference type="Proteomes" id="UP000219193">
    <property type="component" value="Unassembled WGS sequence"/>
</dbReference>
<feature type="site" description="Discriminates between blocked and unblocked aminoacyl-tRNA" evidence="7">
    <location>
        <position position="30"/>
    </location>
</feature>
<dbReference type="GO" id="GO:0000049">
    <property type="term" value="F:tRNA binding"/>
    <property type="evidence" value="ECO:0007669"/>
    <property type="project" value="UniProtKB-UniRule"/>
</dbReference>
<dbReference type="GO" id="GO:0004045">
    <property type="term" value="F:peptidyl-tRNA hydrolase activity"/>
    <property type="evidence" value="ECO:0007669"/>
    <property type="project" value="UniProtKB-UniRule"/>
</dbReference>
<protein>
    <recommendedName>
        <fullName evidence="6 7">Peptidyl-tRNA hydrolase</fullName>
        <shortName evidence="7">Pth</shortName>
        <ecNumber evidence="1 7">3.1.1.29</ecNumber>
    </recommendedName>
</protein>
<name>A0A285X2Q5_9FLAO</name>
<dbReference type="GO" id="GO:0072344">
    <property type="term" value="P:rescue of stalled ribosome"/>
    <property type="evidence" value="ECO:0007669"/>
    <property type="project" value="UniProtKB-UniRule"/>
</dbReference>
<evidence type="ECO:0000256" key="6">
    <source>
        <dbReference type="ARBA" id="ARBA00050038"/>
    </source>
</evidence>
<dbReference type="PANTHER" id="PTHR17224:SF1">
    <property type="entry name" value="PEPTIDYL-TRNA HYDROLASE"/>
    <property type="match status" value="1"/>
</dbReference>
<feature type="binding site" evidence="7">
    <location>
        <position position="86"/>
    </location>
    <ligand>
        <name>tRNA</name>
        <dbReference type="ChEBI" id="CHEBI:17843"/>
    </ligand>
</feature>
<comment type="function">
    <text evidence="7">Hydrolyzes ribosome-free peptidyl-tRNAs (with 1 or more amino acids incorporated), which drop off the ribosome during protein synthesis, or as a result of ribosome stalling.</text>
</comment>
<keyword evidence="4 7" id="KW-0694">RNA-binding</keyword>
<comment type="subunit">
    <text evidence="7">Monomer.</text>
</comment>
<evidence type="ECO:0000256" key="5">
    <source>
        <dbReference type="ARBA" id="ARBA00038063"/>
    </source>
</evidence>
<dbReference type="PANTHER" id="PTHR17224">
    <property type="entry name" value="PEPTIDYL-TRNA HYDROLASE"/>
    <property type="match status" value="1"/>
</dbReference>
<comment type="catalytic activity">
    <reaction evidence="7 8">
        <text>an N-acyl-L-alpha-aminoacyl-tRNA + H2O = an N-acyl-L-amino acid + a tRNA + H(+)</text>
        <dbReference type="Rhea" id="RHEA:54448"/>
        <dbReference type="Rhea" id="RHEA-COMP:10123"/>
        <dbReference type="Rhea" id="RHEA-COMP:13883"/>
        <dbReference type="ChEBI" id="CHEBI:15377"/>
        <dbReference type="ChEBI" id="CHEBI:15378"/>
        <dbReference type="ChEBI" id="CHEBI:59874"/>
        <dbReference type="ChEBI" id="CHEBI:78442"/>
        <dbReference type="ChEBI" id="CHEBI:138191"/>
        <dbReference type="EC" id="3.1.1.29"/>
    </reaction>
</comment>
<dbReference type="GO" id="GO:0005737">
    <property type="term" value="C:cytoplasm"/>
    <property type="evidence" value="ECO:0007669"/>
    <property type="project" value="UniProtKB-SubCell"/>
</dbReference>
<keyword evidence="2 7" id="KW-0820">tRNA-binding</keyword>
<dbReference type="InterPro" id="IPR036416">
    <property type="entry name" value="Pept_tRNA_hydro_sf"/>
</dbReference>
<reference evidence="11" key="1">
    <citation type="submission" date="2017-09" db="EMBL/GenBank/DDBJ databases">
        <authorList>
            <person name="Varghese N."/>
            <person name="Submissions S."/>
        </authorList>
    </citation>
    <scope>NUCLEOTIDE SEQUENCE [LARGE SCALE GENOMIC DNA]</scope>
    <source>
        <strain evidence="11">CGMCC 1.12641</strain>
    </source>
</reference>
<dbReference type="AlphaFoldDB" id="A0A285X2Q5"/>
<dbReference type="OrthoDB" id="9800507at2"/>
<dbReference type="GO" id="GO:0006515">
    <property type="term" value="P:protein quality control for misfolded or incompletely synthesized proteins"/>
    <property type="evidence" value="ECO:0007669"/>
    <property type="project" value="UniProtKB-UniRule"/>
</dbReference>
<feature type="active site" description="Proton acceptor" evidence="7">
    <location>
        <position position="40"/>
    </location>
</feature>
<evidence type="ECO:0000256" key="2">
    <source>
        <dbReference type="ARBA" id="ARBA00022555"/>
    </source>
</evidence>
<dbReference type="EC" id="3.1.1.29" evidence="1 7"/>
<dbReference type="NCBIfam" id="TIGR00447">
    <property type="entry name" value="pth"/>
    <property type="match status" value="1"/>
</dbReference>
<keyword evidence="3 7" id="KW-0378">Hydrolase</keyword>
<evidence type="ECO:0000256" key="1">
    <source>
        <dbReference type="ARBA" id="ARBA00013260"/>
    </source>
</evidence>
<dbReference type="EMBL" id="OCMF01000001">
    <property type="protein sequence ID" value="SOC79623.1"/>
    <property type="molecule type" value="Genomic_DNA"/>
</dbReference>
<organism evidence="10 11">
    <name type="scientific">Salinimicrobium sediminis</name>
    <dbReference type="NCBI Taxonomy" id="1343891"/>
    <lineage>
        <taxon>Bacteria</taxon>
        <taxon>Pseudomonadati</taxon>
        <taxon>Bacteroidota</taxon>
        <taxon>Flavobacteriia</taxon>
        <taxon>Flavobacteriales</taxon>
        <taxon>Flavobacteriaceae</taxon>
        <taxon>Salinimicrobium</taxon>
    </lineage>
</organism>
<accession>A0A285X2Q5</accession>
<sequence>MLSFFGKIFAKQPKEEIPPMKKFLIVGLGNIGPKYHNTRHNIGFKVLDHLAEKEGLVFESQKLGDLATYKFKGRTFLLLKPSTYMNLSGKAVNYWLQKEKVPLEHLLVITDDLNLPFGTLRVKTKGSDGGHNGLKDIQSQLGTTQYNRFRFGISDEFTKGRQVDYVLGEWDEEENKKLPERLDKSLEIIRSFGTAGINNTMNTFNGK</sequence>
<feature type="binding site" evidence="7">
    <location>
        <position position="35"/>
    </location>
    <ligand>
        <name>tRNA</name>
        <dbReference type="ChEBI" id="CHEBI:17843"/>
    </ligand>
</feature>
<feature type="binding site" evidence="7">
    <location>
        <position position="132"/>
    </location>
    <ligand>
        <name>tRNA</name>
        <dbReference type="ChEBI" id="CHEBI:17843"/>
    </ligand>
</feature>
<dbReference type="InterPro" id="IPR001328">
    <property type="entry name" value="Pept_tRNA_hydro"/>
</dbReference>
<evidence type="ECO:0000313" key="11">
    <source>
        <dbReference type="Proteomes" id="UP000219193"/>
    </source>
</evidence>
<dbReference type="PROSITE" id="PS01196">
    <property type="entry name" value="PEPT_TRNA_HYDROL_2"/>
    <property type="match status" value="1"/>
</dbReference>
<proteinExistence type="inferred from homology"/>
<comment type="function">
    <text evidence="7">Catalyzes the release of premature peptidyl moieties from peptidyl-tRNA molecules trapped in stalled 50S ribosomal subunits, and thus maintains levels of free tRNAs and 50S ribosomes.</text>
</comment>
<evidence type="ECO:0000256" key="4">
    <source>
        <dbReference type="ARBA" id="ARBA00022884"/>
    </source>
</evidence>
<keyword evidence="11" id="KW-1185">Reference proteome</keyword>
<comment type="similarity">
    <text evidence="5 7 9">Belongs to the PTH family.</text>
</comment>
<evidence type="ECO:0000313" key="10">
    <source>
        <dbReference type="EMBL" id="SOC79623.1"/>
    </source>
</evidence>
<evidence type="ECO:0000256" key="3">
    <source>
        <dbReference type="ARBA" id="ARBA00022801"/>
    </source>
</evidence>
<dbReference type="Pfam" id="PF01195">
    <property type="entry name" value="Pept_tRNA_hydro"/>
    <property type="match status" value="1"/>
</dbReference>
<dbReference type="CDD" id="cd00462">
    <property type="entry name" value="PTH"/>
    <property type="match status" value="1"/>
</dbReference>
<gene>
    <name evidence="7" type="primary">pth</name>
    <name evidence="10" type="ORF">SAMN06296241_1154</name>
</gene>
<feature type="binding site" evidence="7">
    <location>
        <position position="84"/>
    </location>
    <ligand>
        <name>tRNA</name>
        <dbReference type="ChEBI" id="CHEBI:17843"/>
    </ligand>
</feature>
<evidence type="ECO:0000256" key="8">
    <source>
        <dbReference type="RuleBase" id="RU000673"/>
    </source>
</evidence>
<dbReference type="RefSeq" id="WP_097055343.1">
    <property type="nucleotide sequence ID" value="NZ_OCMF01000001.1"/>
</dbReference>
<feature type="site" description="Stabilizes the basic form of H active site to accept a proton" evidence="7">
    <location>
        <position position="111"/>
    </location>
</feature>
<comment type="subcellular location">
    <subcellularLocation>
        <location evidence="7">Cytoplasm</location>
    </subcellularLocation>
</comment>